<accession>A0A9W6ZQS4</accession>
<feature type="region of interest" description="Disordered" evidence="1">
    <location>
        <begin position="583"/>
        <end position="608"/>
    </location>
</feature>
<sequence length="771" mass="83923">MARRRASNPSNQSARDYFFRFLDWLGDLSVPWFCLLLITVTFLTNWVSSQYRGNRSLLSLVPGYLAYARRNFPVDVPLSTGVELSLRLSGIKDTFDDLWVGYTTAVNVVSENEVSALPKIRVRTWFQTSSEKTFLYSWVAKATKSGHLLKFFNIITNIQFDERVWDEEKEDWGKGGKKGVVGGVWREWIGDDDAIEEGLESAGNGPIGGKVLTSADSYTPAEITYSGPSCYITPLPQTVSSYPTEFLVGTSSHSSSSTSYTVFEVGLDKWAFTSEEAVFNIVHASPGVHLSRCYVFETGGGPLTGREELHPKFELPTYISDQVKITIQSPSYYQSTVSPSDIVMRKVSPWMNVIGDGMGSSEEGEHHFFGSVTSYGQAMVRCGFTSMTTHAMYNGVEATVQRMSSKEGEKGGGKMQATCGMYNEIGRRERELYEGGGGDAEDEQVGAIDAVVVGIEQDGWILPTGSWGGGSGYLDATRLVTSGEEWLARAKSTSDWGVEKIIAIQQGLGENTKYQFGAKYGQIIGPEVGATIQGGSVKGVGIPVFYYFPFITEREWLADSQTTVKGSIGLQMIVTLPECEGAGGEAQKTKNNGKKGNQDKVPLQSPTIGKGTVDLKPNACGGMSGDKIVNLSTDRGKVVLYNVPSGVTGVRFRLVDGVGQSLLVKSRTVGQNGFKWNDILAQTHFNFKNNTSGVQSSVPKDGSASTGRGGGGSIFELLNEGVSLASLELLIAREPERAREKDSRGRSVVQAARELGREDVVEFFIEEGLEE</sequence>
<evidence type="ECO:0000256" key="1">
    <source>
        <dbReference type="SAM" id="MobiDB-lite"/>
    </source>
</evidence>
<keyword evidence="2" id="KW-0472">Membrane</keyword>
<feature type="transmembrane region" description="Helical" evidence="2">
    <location>
        <begin position="21"/>
        <end position="47"/>
    </location>
</feature>
<evidence type="ECO:0000313" key="3">
    <source>
        <dbReference type="EMBL" id="GMH54765.1"/>
    </source>
</evidence>
<dbReference type="AlphaFoldDB" id="A0A9W6ZQS4"/>
<reference evidence="3" key="1">
    <citation type="submission" date="2022-07" db="EMBL/GenBank/DDBJ databases">
        <title>Genome analysis of Parmales, a sister group of diatoms, reveals the evolutionary specialization of diatoms from phago-mixotrophs to photoautotrophs.</title>
        <authorList>
            <person name="Ban H."/>
            <person name="Sato S."/>
            <person name="Yoshikawa S."/>
            <person name="Kazumasa Y."/>
            <person name="Nakamura Y."/>
            <person name="Ichinomiya M."/>
            <person name="Saitoh K."/>
            <person name="Sato N."/>
            <person name="Blanc-Mathieu R."/>
            <person name="Endo H."/>
            <person name="Kuwata A."/>
            <person name="Ogata H."/>
        </authorList>
    </citation>
    <scope>NUCLEOTIDE SEQUENCE</scope>
</reference>
<proteinExistence type="predicted"/>
<name>A0A9W6ZQS4_9STRA</name>
<organism evidence="3 4">
    <name type="scientific">Triparma retinervis</name>
    <dbReference type="NCBI Taxonomy" id="2557542"/>
    <lineage>
        <taxon>Eukaryota</taxon>
        <taxon>Sar</taxon>
        <taxon>Stramenopiles</taxon>
        <taxon>Ochrophyta</taxon>
        <taxon>Bolidophyceae</taxon>
        <taxon>Parmales</taxon>
        <taxon>Triparmaceae</taxon>
        <taxon>Triparma</taxon>
    </lineage>
</organism>
<comment type="caution">
    <text evidence="3">The sequence shown here is derived from an EMBL/GenBank/DDBJ whole genome shotgun (WGS) entry which is preliminary data.</text>
</comment>
<keyword evidence="4" id="KW-1185">Reference proteome</keyword>
<keyword evidence="2" id="KW-1133">Transmembrane helix</keyword>
<gene>
    <name evidence="3" type="ORF">TrRE_jg8878</name>
</gene>
<dbReference type="Proteomes" id="UP001165082">
    <property type="component" value="Unassembled WGS sequence"/>
</dbReference>
<dbReference type="OrthoDB" id="206895at2759"/>
<keyword evidence="2" id="KW-0812">Transmembrane</keyword>
<protein>
    <submittedName>
        <fullName evidence="3">Uncharacterized protein</fullName>
    </submittedName>
</protein>
<dbReference type="EMBL" id="BRXZ01002115">
    <property type="protein sequence ID" value="GMH54765.1"/>
    <property type="molecule type" value="Genomic_DNA"/>
</dbReference>
<evidence type="ECO:0000313" key="4">
    <source>
        <dbReference type="Proteomes" id="UP001165082"/>
    </source>
</evidence>
<evidence type="ECO:0000256" key="2">
    <source>
        <dbReference type="SAM" id="Phobius"/>
    </source>
</evidence>